<accession>A0A418NIS0</accession>
<name>A0A418NIS0_9SPHN</name>
<dbReference type="InterPro" id="IPR051200">
    <property type="entry name" value="Host-pathogen_enzymatic-act"/>
</dbReference>
<evidence type="ECO:0000313" key="2">
    <source>
        <dbReference type="Proteomes" id="UP000285092"/>
    </source>
</evidence>
<organism evidence="1 2">
    <name type="scientific">Pelagerythrobacter aerophilus</name>
    <dbReference type="NCBI Taxonomy" id="2306995"/>
    <lineage>
        <taxon>Bacteria</taxon>
        <taxon>Pseudomonadati</taxon>
        <taxon>Pseudomonadota</taxon>
        <taxon>Alphaproteobacteria</taxon>
        <taxon>Sphingomonadales</taxon>
        <taxon>Erythrobacteraceae</taxon>
        <taxon>Pelagerythrobacter</taxon>
    </lineage>
</organism>
<dbReference type="InterPro" id="IPR015943">
    <property type="entry name" value="WD40/YVTN_repeat-like_dom_sf"/>
</dbReference>
<dbReference type="RefSeq" id="WP_119512051.1">
    <property type="nucleotide sequence ID" value="NZ_QXFK01000014.1"/>
</dbReference>
<comment type="caution">
    <text evidence="1">The sequence shown here is derived from an EMBL/GenBank/DDBJ whole genome shotgun (WGS) entry which is preliminary data.</text>
</comment>
<dbReference type="PANTHER" id="PTHR47197:SF3">
    <property type="entry name" value="DIHYDRO-HEME D1 DEHYDROGENASE"/>
    <property type="match status" value="1"/>
</dbReference>
<keyword evidence="2" id="KW-1185">Reference proteome</keyword>
<evidence type="ECO:0008006" key="3">
    <source>
        <dbReference type="Google" id="ProtNLM"/>
    </source>
</evidence>
<reference evidence="1 2" key="1">
    <citation type="submission" date="2018-08" db="EMBL/GenBank/DDBJ databases">
        <title>Altererythrobacter sp.Ery1 and Ery12, the genome sequencing of novel strains in genus Alterythrobacter.</title>
        <authorList>
            <person name="Cheng H."/>
            <person name="Wu Y.-H."/>
            <person name="Fang C."/>
            <person name="Xu X.-W."/>
        </authorList>
    </citation>
    <scope>NUCLEOTIDE SEQUENCE [LARGE SCALE GENOMIC DNA]</scope>
    <source>
        <strain evidence="1 2">Ery1</strain>
    </source>
</reference>
<evidence type="ECO:0000313" key="1">
    <source>
        <dbReference type="EMBL" id="RIV79218.1"/>
    </source>
</evidence>
<dbReference type="PROSITE" id="PS51257">
    <property type="entry name" value="PROKAR_LIPOPROTEIN"/>
    <property type="match status" value="1"/>
</dbReference>
<protein>
    <recommendedName>
        <fullName evidence="3">YncE family protein</fullName>
    </recommendedName>
</protein>
<sequence>MSRAVLVAGLGLALASCGDPEDLSREAAGDRTAPQLEILAEYGGPDGGYDYLSVDSDARRVFAAREFGVMAVDLDTGEVTDRLIEANDVSAVLPIPGTEEMLSTVYGDNEAVLFNRSTGDEIARIAVGEKPDAAAYDPDSGLAFVMNAGGNSISLIDVADRASVGTIAVGGKPEAAAIDGKGHLFVNIEDTAEIAVIDIAARKVARRLPLPGCVEPTGIAYDALTGTLISACHNGVAKLIDAGSGADKGTLQVGQNADGAIFDSGTRLAYIPAKEGTLTLFRVAENGTAGKPTEIQTRYGARTAALDPATGRVYLSTADFTQDASDEDVATPGTFRILELGIK</sequence>
<dbReference type="Proteomes" id="UP000285092">
    <property type="component" value="Unassembled WGS sequence"/>
</dbReference>
<gene>
    <name evidence="1" type="ORF">D2V04_04200</name>
</gene>
<dbReference type="EMBL" id="QXFK01000014">
    <property type="protein sequence ID" value="RIV79218.1"/>
    <property type="molecule type" value="Genomic_DNA"/>
</dbReference>
<dbReference type="Gene3D" id="2.130.10.10">
    <property type="entry name" value="YVTN repeat-like/Quinoprotein amine dehydrogenase"/>
    <property type="match status" value="1"/>
</dbReference>
<dbReference type="AlphaFoldDB" id="A0A418NIS0"/>
<dbReference type="InterPro" id="IPR011048">
    <property type="entry name" value="Haem_d1_sf"/>
</dbReference>
<dbReference type="SUPFAM" id="SSF51004">
    <property type="entry name" value="C-terminal (heme d1) domain of cytochrome cd1-nitrite reductase"/>
    <property type="match status" value="1"/>
</dbReference>
<proteinExistence type="predicted"/>
<dbReference type="PANTHER" id="PTHR47197">
    <property type="entry name" value="PROTEIN NIRF"/>
    <property type="match status" value="1"/>
</dbReference>
<dbReference type="OrthoDB" id="7187796at2"/>